<reference evidence="1 2" key="1">
    <citation type="journal article" date="2013" name="Genome Biol.">
        <title>The genome sequence of the most widely cultivated cacao type and its use to identify candidate genes regulating pod color.</title>
        <authorList>
            <person name="Motamayor J.C."/>
            <person name="Mockaitis K."/>
            <person name="Schmutz J."/>
            <person name="Haiminen N."/>
            <person name="Iii D.L."/>
            <person name="Cornejo O."/>
            <person name="Findley S.D."/>
            <person name="Zheng P."/>
            <person name="Utro F."/>
            <person name="Royaert S."/>
            <person name="Saski C."/>
            <person name="Jenkins J."/>
            <person name="Podicheti R."/>
            <person name="Zhao M."/>
            <person name="Scheffler B.E."/>
            <person name="Stack J.C."/>
            <person name="Feltus F.A."/>
            <person name="Mustiga G.M."/>
            <person name="Amores F."/>
            <person name="Phillips W."/>
            <person name="Marelli J.P."/>
            <person name="May G.D."/>
            <person name="Shapiro H."/>
            <person name="Ma J."/>
            <person name="Bustamante C.D."/>
            <person name="Schnell R.J."/>
            <person name="Main D."/>
            <person name="Gilbert D."/>
            <person name="Parida L."/>
            <person name="Kuhn D.N."/>
        </authorList>
    </citation>
    <scope>NUCLEOTIDE SEQUENCE [LARGE SCALE GENOMIC DNA]</scope>
    <source>
        <strain evidence="2">cv. Matina 1-6</strain>
    </source>
</reference>
<dbReference type="AlphaFoldDB" id="A0A061G2P1"/>
<dbReference type="EMBL" id="CM001881">
    <property type="protein sequence ID" value="EOY23841.1"/>
    <property type="molecule type" value="Genomic_DNA"/>
</dbReference>
<gene>
    <name evidence="1" type="ORF">TCM_015611</name>
</gene>
<name>A0A061G2P1_THECC</name>
<accession>A0A061G2P1</accession>
<dbReference type="Proteomes" id="UP000026915">
    <property type="component" value="Chromosome 3"/>
</dbReference>
<dbReference type="Gramene" id="EOY23841">
    <property type="protein sequence ID" value="EOY23841"/>
    <property type="gene ID" value="TCM_015611"/>
</dbReference>
<dbReference type="InParanoid" id="A0A061G2P1"/>
<organism evidence="1 2">
    <name type="scientific">Theobroma cacao</name>
    <name type="common">Cacao</name>
    <name type="synonym">Cocoa</name>
    <dbReference type="NCBI Taxonomy" id="3641"/>
    <lineage>
        <taxon>Eukaryota</taxon>
        <taxon>Viridiplantae</taxon>
        <taxon>Streptophyta</taxon>
        <taxon>Embryophyta</taxon>
        <taxon>Tracheophyta</taxon>
        <taxon>Spermatophyta</taxon>
        <taxon>Magnoliopsida</taxon>
        <taxon>eudicotyledons</taxon>
        <taxon>Gunneridae</taxon>
        <taxon>Pentapetalae</taxon>
        <taxon>rosids</taxon>
        <taxon>malvids</taxon>
        <taxon>Malvales</taxon>
        <taxon>Malvaceae</taxon>
        <taxon>Byttnerioideae</taxon>
        <taxon>Theobroma</taxon>
    </lineage>
</organism>
<evidence type="ECO:0000313" key="2">
    <source>
        <dbReference type="Proteomes" id="UP000026915"/>
    </source>
</evidence>
<protein>
    <submittedName>
        <fullName evidence="1">Uncharacterized protein</fullName>
    </submittedName>
</protein>
<dbReference type="HOGENOM" id="CLU_2817603_0_0_1"/>
<proteinExistence type="predicted"/>
<evidence type="ECO:0000313" key="1">
    <source>
        <dbReference type="EMBL" id="EOY23841.1"/>
    </source>
</evidence>
<sequence>MKHEGYADMTVGIYSFGAASLSGWHTLVHNFKLSVTFSFIQRHKTFGHTSFVANISHRLVDLWLDGK</sequence>
<keyword evidence="2" id="KW-1185">Reference proteome</keyword>